<feature type="compositionally biased region" description="Polar residues" evidence="1">
    <location>
        <begin position="261"/>
        <end position="294"/>
    </location>
</feature>
<feature type="compositionally biased region" description="Low complexity" evidence="1">
    <location>
        <begin position="514"/>
        <end position="559"/>
    </location>
</feature>
<feature type="non-terminal residue" evidence="2">
    <location>
        <position position="1"/>
    </location>
</feature>
<sequence length="650" mass="69036">MLDDKKKKPDFVVIGICAVHILLVRFDFASPHGKGLETTAPALCVLSMISISVEAFPTANTHTNATDDLETEMEEKTSPSPSLASSPNSQSDFVVTGIFAPPITFGLNTFASPSILNGKGLKAAARALCFLSMISISVEACPIARTHANATDDVSDNLETEMEMEMEKPSSSPCPSPSLQDAEDPRLVLLQDASDLEVAVALNQVDSRGEPELNEFDIDCIHLNGRSDSTSSSTGESPNNDSSGEENNVGPDETQGVGTAPQGSTDNGSSAGFMGVSTTGPSLSTRMTQATLGKTTTSSSTLESITATPTALPVTPTTEDPSRGEIKVDGKINASFELIIPSGKAVFSPQETAPSSPGLNPSLPTLLNVYEAGSTYNNNNINNYTTCEPDDDAGMLKLLSGLLAAILFLYLMNTIKSWYTSWCTSQTGKCWYKDWKMSLPGMPPPSSDVPQPEYSEDATMIPYTYKPENASHRPLEPHCALTISNHTTGSGNGSGTDESSTINPSPTSTVMIVSPSASLTSSSWSSGTQTQQTATLTSPSPTSTSISPSSSSSTLSTPMPATQSGCMCPCSTRQRTNACPPSNPKQQYCLRPPLPRGLIPAEYLPRWDVERTSFLYKDLKIVNRLMQPALESSEAISRAERPPSYVESGN</sequence>
<feature type="region of interest" description="Disordered" evidence="1">
    <location>
        <begin position="630"/>
        <end position="650"/>
    </location>
</feature>
<dbReference type="Proteomes" id="UP000799118">
    <property type="component" value="Unassembled WGS sequence"/>
</dbReference>
<proteinExistence type="predicted"/>
<feature type="region of interest" description="Disordered" evidence="1">
    <location>
        <begin position="69"/>
        <end position="89"/>
    </location>
</feature>
<feature type="region of interest" description="Disordered" evidence="1">
    <location>
        <begin position="482"/>
        <end position="559"/>
    </location>
</feature>
<protein>
    <submittedName>
        <fullName evidence="2">Uncharacterized protein</fullName>
    </submittedName>
</protein>
<feature type="compositionally biased region" description="Low complexity" evidence="1">
    <location>
        <begin position="78"/>
        <end position="89"/>
    </location>
</feature>
<feature type="compositionally biased region" description="Polar residues" evidence="1">
    <location>
        <begin position="502"/>
        <end position="511"/>
    </location>
</feature>
<feature type="compositionally biased region" description="Low complexity" evidence="1">
    <location>
        <begin position="295"/>
        <end position="318"/>
    </location>
</feature>
<accession>A0A6A4GYK6</accession>
<dbReference type="AlphaFoldDB" id="A0A6A4GYK6"/>
<evidence type="ECO:0000313" key="2">
    <source>
        <dbReference type="EMBL" id="KAE9390125.1"/>
    </source>
</evidence>
<feature type="compositionally biased region" description="Low complexity" evidence="1">
    <location>
        <begin position="227"/>
        <end position="237"/>
    </location>
</feature>
<gene>
    <name evidence="2" type="ORF">BT96DRAFT_926092</name>
</gene>
<evidence type="ECO:0000313" key="3">
    <source>
        <dbReference type="Proteomes" id="UP000799118"/>
    </source>
</evidence>
<reference evidence="2" key="1">
    <citation type="journal article" date="2019" name="Environ. Microbiol.">
        <title>Fungal ecological strategies reflected in gene transcription - a case study of two litter decomposers.</title>
        <authorList>
            <person name="Barbi F."/>
            <person name="Kohler A."/>
            <person name="Barry K."/>
            <person name="Baskaran P."/>
            <person name="Daum C."/>
            <person name="Fauchery L."/>
            <person name="Ihrmark K."/>
            <person name="Kuo A."/>
            <person name="LaButti K."/>
            <person name="Lipzen A."/>
            <person name="Morin E."/>
            <person name="Grigoriev I.V."/>
            <person name="Henrissat B."/>
            <person name="Lindahl B."/>
            <person name="Martin F."/>
        </authorList>
    </citation>
    <scope>NUCLEOTIDE SEQUENCE</scope>
    <source>
        <strain evidence="2">JB14</strain>
    </source>
</reference>
<dbReference type="OrthoDB" id="10682723at2759"/>
<name>A0A6A4GYK6_9AGAR</name>
<organism evidence="2 3">
    <name type="scientific">Gymnopus androsaceus JB14</name>
    <dbReference type="NCBI Taxonomy" id="1447944"/>
    <lineage>
        <taxon>Eukaryota</taxon>
        <taxon>Fungi</taxon>
        <taxon>Dikarya</taxon>
        <taxon>Basidiomycota</taxon>
        <taxon>Agaricomycotina</taxon>
        <taxon>Agaricomycetes</taxon>
        <taxon>Agaricomycetidae</taxon>
        <taxon>Agaricales</taxon>
        <taxon>Marasmiineae</taxon>
        <taxon>Omphalotaceae</taxon>
        <taxon>Gymnopus</taxon>
    </lineage>
</organism>
<feature type="region of interest" description="Disordered" evidence="1">
    <location>
        <begin position="223"/>
        <end position="325"/>
    </location>
</feature>
<keyword evidence="3" id="KW-1185">Reference proteome</keyword>
<feature type="region of interest" description="Disordered" evidence="1">
    <location>
        <begin position="160"/>
        <end position="181"/>
    </location>
</feature>
<dbReference type="EMBL" id="ML769669">
    <property type="protein sequence ID" value="KAE9390125.1"/>
    <property type="molecule type" value="Genomic_DNA"/>
</dbReference>
<evidence type="ECO:0000256" key="1">
    <source>
        <dbReference type="SAM" id="MobiDB-lite"/>
    </source>
</evidence>